<dbReference type="Proteomes" id="UP000271098">
    <property type="component" value="Unassembled WGS sequence"/>
</dbReference>
<keyword evidence="2" id="KW-1185">Reference proteome</keyword>
<proteinExistence type="predicted"/>
<dbReference type="OrthoDB" id="5864140at2759"/>
<reference evidence="3" key="1">
    <citation type="submission" date="2016-06" db="UniProtKB">
        <authorList>
            <consortium name="WormBaseParasite"/>
        </authorList>
    </citation>
    <scope>IDENTIFICATION</scope>
</reference>
<reference evidence="1 2" key="2">
    <citation type="submission" date="2018-11" db="EMBL/GenBank/DDBJ databases">
        <authorList>
            <consortium name="Pathogen Informatics"/>
        </authorList>
    </citation>
    <scope>NUCLEOTIDE SEQUENCE [LARGE SCALE GENOMIC DNA]</scope>
</reference>
<dbReference type="AlphaFoldDB" id="A0A183DF27"/>
<accession>A0A183DF27</accession>
<protein>
    <submittedName>
        <fullName evidence="3">Costars domain-containing protein</fullName>
    </submittedName>
</protein>
<dbReference type="EMBL" id="UYRT01018779">
    <property type="protein sequence ID" value="VDK57954.1"/>
    <property type="molecule type" value="Genomic_DNA"/>
</dbReference>
<sequence length="112" mass="12593">MTDRPISFSNYALDSSPQSIFEQTLAAVLKDPNNKKIGLVGRYLEKGTLSAIVEFKFGQVVDKQYVCLLKMLAVVNSGLPEYVQMIAPHEDWSYLDTGFRQVFLFVQLAVVT</sequence>
<evidence type="ECO:0000313" key="3">
    <source>
        <dbReference type="WBParaSite" id="GPUH_0000732701-mRNA-1"/>
    </source>
</evidence>
<dbReference type="WBParaSite" id="GPUH_0000732701-mRNA-1">
    <property type="protein sequence ID" value="GPUH_0000732701-mRNA-1"/>
    <property type="gene ID" value="GPUH_0000732701"/>
</dbReference>
<evidence type="ECO:0000313" key="2">
    <source>
        <dbReference type="Proteomes" id="UP000271098"/>
    </source>
</evidence>
<gene>
    <name evidence="1" type="ORF">GPUH_LOCUS7320</name>
</gene>
<evidence type="ECO:0000313" key="1">
    <source>
        <dbReference type="EMBL" id="VDK57954.1"/>
    </source>
</evidence>
<organism evidence="3">
    <name type="scientific">Gongylonema pulchrum</name>
    <dbReference type="NCBI Taxonomy" id="637853"/>
    <lineage>
        <taxon>Eukaryota</taxon>
        <taxon>Metazoa</taxon>
        <taxon>Ecdysozoa</taxon>
        <taxon>Nematoda</taxon>
        <taxon>Chromadorea</taxon>
        <taxon>Rhabditida</taxon>
        <taxon>Spirurina</taxon>
        <taxon>Spiruromorpha</taxon>
        <taxon>Spiruroidea</taxon>
        <taxon>Gongylonematidae</taxon>
        <taxon>Gongylonema</taxon>
    </lineage>
</organism>
<name>A0A183DF27_9BILA</name>